<evidence type="ECO:0000256" key="2">
    <source>
        <dbReference type="SAM" id="Phobius"/>
    </source>
</evidence>
<dbReference type="EMBL" id="JAHFXS010000733">
    <property type="protein sequence ID" value="KAG9982305.1"/>
    <property type="molecule type" value="Genomic_DNA"/>
</dbReference>
<organism evidence="3 4">
    <name type="scientific">Aureobasidium melanogenum</name>
    <name type="common">Aureobasidium pullulans var. melanogenum</name>
    <dbReference type="NCBI Taxonomy" id="46634"/>
    <lineage>
        <taxon>Eukaryota</taxon>
        <taxon>Fungi</taxon>
        <taxon>Dikarya</taxon>
        <taxon>Ascomycota</taxon>
        <taxon>Pezizomycotina</taxon>
        <taxon>Dothideomycetes</taxon>
        <taxon>Dothideomycetidae</taxon>
        <taxon>Dothideales</taxon>
        <taxon>Saccotheciaceae</taxon>
        <taxon>Aureobasidium</taxon>
    </lineage>
</organism>
<keyword evidence="4" id="KW-1185">Reference proteome</keyword>
<feature type="transmembrane region" description="Helical" evidence="2">
    <location>
        <begin position="36"/>
        <end position="58"/>
    </location>
</feature>
<feature type="non-terminal residue" evidence="3">
    <location>
        <position position="1"/>
    </location>
</feature>
<keyword evidence="2" id="KW-0472">Membrane</keyword>
<reference evidence="3" key="1">
    <citation type="journal article" date="2021" name="J Fungi (Basel)">
        <title>Virulence traits and population genomics of the black yeast Aureobasidium melanogenum.</title>
        <authorList>
            <person name="Cernosa A."/>
            <person name="Sun X."/>
            <person name="Gostincar C."/>
            <person name="Fang C."/>
            <person name="Gunde-Cimerman N."/>
            <person name="Song Z."/>
        </authorList>
    </citation>
    <scope>NUCLEOTIDE SEQUENCE</scope>
    <source>
        <strain evidence="3">EXF-9298</strain>
    </source>
</reference>
<dbReference type="AlphaFoldDB" id="A0A9P8FVT3"/>
<evidence type="ECO:0000313" key="3">
    <source>
        <dbReference type="EMBL" id="KAG9982305.1"/>
    </source>
</evidence>
<sequence>LLSLSISPANLFSAITITTENHHIQRSDCFLALRKIAGSFLACILSAFVIYVLSPAILNDIKLALRHPEDEFATYFEIGSFVWWVLVGLFVVSVFLQKLVNSFRSSLLPIVIDTFNAGKQDKRKARLPAECDEQKTEQQSATPQPREQAKFNQEYQAWRSQISAHLLENSESSKLTHLSAPSFLVRADTGCICCNPHVIASSRALQQFYSRANLSDEEFELDRVNWDTLAEESKSKYTSFKISLVRGRLEFLTRGSKAEQP</sequence>
<feature type="transmembrane region" description="Helical" evidence="2">
    <location>
        <begin position="78"/>
        <end position="96"/>
    </location>
</feature>
<gene>
    <name evidence="3" type="ORF">KCU98_g6878</name>
</gene>
<proteinExistence type="predicted"/>
<dbReference type="Proteomes" id="UP000729357">
    <property type="component" value="Unassembled WGS sequence"/>
</dbReference>
<keyword evidence="2" id="KW-1133">Transmembrane helix</keyword>
<feature type="non-terminal residue" evidence="3">
    <location>
        <position position="261"/>
    </location>
</feature>
<protein>
    <submittedName>
        <fullName evidence="3">Uncharacterized protein</fullName>
    </submittedName>
</protein>
<feature type="compositionally biased region" description="Basic and acidic residues" evidence="1">
    <location>
        <begin position="127"/>
        <end position="136"/>
    </location>
</feature>
<comment type="caution">
    <text evidence="3">The sequence shown here is derived from an EMBL/GenBank/DDBJ whole genome shotgun (WGS) entry which is preliminary data.</text>
</comment>
<keyword evidence="2" id="KW-0812">Transmembrane</keyword>
<reference evidence="3" key="2">
    <citation type="submission" date="2021-08" db="EMBL/GenBank/DDBJ databases">
        <authorList>
            <person name="Gostincar C."/>
            <person name="Sun X."/>
            <person name="Song Z."/>
            <person name="Gunde-Cimerman N."/>
        </authorList>
    </citation>
    <scope>NUCLEOTIDE SEQUENCE</scope>
    <source>
        <strain evidence="3">EXF-9298</strain>
    </source>
</reference>
<feature type="region of interest" description="Disordered" evidence="1">
    <location>
        <begin position="123"/>
        <end position="147"/>
    </location>
</feature>
<evidence type="ECO:0000256" key="1">
    <source>
        <dbReference type="SAM" id="MobiDB-lite"/>
    </source>
</evidence>
<accession>A0A9P8FVT3</accession>
<name>A0A9P8FVT3_AURME</name>
<evidence type="ECO:0000313" key="4">
    <source>
        <dbReference type="Proteomes" id="UP000729357"/>
    </source>
</evidence>
<feature type="compositionally biased region" description="Polar residues" evidence="1">
    <location>
        <begin position="137"/>
        <end position="147"/>
    </location>
</feature>